<feature type="compositionally biased region" description="Gly residues" evidence="1">
    <location>
        <begin position="778"/>
        <end position="799"/>
    </location>
</feature>
<name>A0A561VA85_9PSEU</name>
<dbReference type="OrthoDB" id="3689514at2"/>
<proteinExistence type="predicted"/>
<reference evidence="2 3" key="1">
    <citation type="submission" date="2019-06" db="EMBL/GenBank/DDBJ databases">
        <title>Sequencing the genomes of 1000 actinobacteria strains.</title>
        <authorList>
            <person name="Klenk H.-P."/>
        </authorList>
    </citation>
    <scope>NUCLEOTIDE SEQUENCE [LARGE SCALE GENOMIC DNA]</scope>
    <source>
        <strain evidence="2 3">DSM 46699</strain>
    </source>
</reference>
<feature type="compositionally biased region" description="Low complexity" evidence="1">
    <location>
        <begin position="515"/>
        <end position="524"/>
    </location>
</feature>
<feature type="compositionally biased region" description="Gly residues" evidence="1">
    <location>
        <begin position="525"/>
        <end position="534"/>
    </location>
</feature>
<dbReference type="RefSeq" id="WP_145737285.1">
    <property type="nucleotide sequence ID" value="NZ_VIWX01000001.1"/>
</dbReference>
<dbReference type="Proteomes" id="UP000316184">
    <property type="component" value="Unassembled WGS sequence"/>
</dbReference>
<evidence type="ECO:0000256" key="1">
    <source>
        <dbReference type="SAM" id="MobiDB-lite"/>
    </source>
</evidence>
<feature type="compositionally biased region" description="Gly residues" evidence="1">
    <location>
        <begin position="543"/>
        <end position="553"/>
    </location>
</feature>
<dbReference type="EMBL" id="VIWX01000001">
    <property type="protein sequence ID" value="TWG08529.1"/>
    <property type="molecule type" value="Genomic_DNA"/>
</dbReference>
<evidence type="ECO:0000313" key="2">
    <source>
        <dbReference type="EMBL" id="TWG08529.1"/>
    </source>
</evidence>
<dbReference type="AlphaFoldDB" id="A0A561VA85"/>
<feature type="compositionally biased region" description="Low complexity" evidence="1">
    <location>
        <begin position="899"/>
        <end position="915"/>
    </location>
</feature>
<feature type="compositionally biased region" description="Gly residues" evidence="1">
    <location>
        <begin position="395"/>
        <end position="490"/>
    </location>
</feature>
<feature type="region of interest" description="Disordered" evidence="1">
    <location>
        <begin position="329"/>
        <end position="637"/>
    </location>
</feature>
<protein>
    <submittedName>
        <fullName evidence="2">Uncharacterized protein</fullName>
    </submittedName>
</protein>
<gene>
    <name evidence="2" type="ORF">FHU35_111148</name>
</gene>
<feature type="compositionally biased region" description="Pro residues" evidence="1">
    <location>
        <begin position="889"/>
        <end position="898"/>
    </location>
</feature>
<feature type="region of interest" description="Disordered" evidence="1">
    <location>
        <begin position="747"/>
        <end position="915"/>
    </location>
</feature>
<sequence>MPENADLSGPSSDWTFFQALSALTGKGPDLKSKAEGVKWFEVAGGGDGGAGGKDADFTGDSLKENLSNRVAPTEDLTYTAFDRVYYRVNRNTAAADAWTQAINDAGTIVGEMSSGKSGTLDLPTLRQAQDLVGKYEKWLETSGKEFRTWAKSLDSDDSGFSGKAASVIQGRMDQNADKLEGLHEQLTLDRGVAVSVAMKNLGDKIEAAVKGLAEAFYDFRNRALYLPNNKRVDYENQLYEFLTNGVGLVKGAPNYQLDGKSTEEAQSYINTSLASFKEGNLVTAGPWDKMNTEITNAALTELTTLDTAAAAALKPLEEELKYTQSAIKELTEPEVSAPNTPPTTPPGGDTNIPPPPGGDTNIPPPPGGDTNVPPPGGDTNVPPPGGDTNVPPPGGADGLGTGGGGPEGLGGPGGGDPANGGAGGFGGGPEGLGGPGGGDPANGGVGGLGGESGLGGPGDPANGGLGGGLGGPDGLGGDSGLGTGDNGANGGATPPVVGPGGLGLGGGAGGGAGTKPGTSPNGDPANGGAGGFGDFGQNDPANGGAGGLGGGPQQPGLVDSGLTESSFDPANGGAGGFGDVPGQQDQDRPGMGGLPLDSNGNPIPGAGGGLGDPANGGAGGFGDTGLPGGADSGLGAGLGDPANGGAGGFGDLPGGADGGLGAGLGDPANGGAGGFGDLPGGQGGFDPGGLGSGTGDAANGGLGGFDPGGLGSGAGAGLGDAANGGAGGFGDGAGGLGSGGFDGVSDPAEGYGFDNVSDGFGAPDGSGGSGTGSEQQRGGAGGGTTGFGMGSGAGSGLGGSQAPTPSPGMSQLNGPSTQQGMGGMPFMPPMMGGMGGMGQQGDKNERERQTWLSEDEDVWGTNADAGMGVIGLPDEADFDVDEQVAAGPVRPPRQPQQPAPAEQEQTAQATASGQG</sequence>
<organism evidence="2 3">
    <name type="scientific">Saccharopolyspora dendranthemae</name>
    <dbReference type="NCBI Taxonomy" id="1181886"/>
    <lineage>
        <taxon>Bacteria</taxon>
        <taxon>Bacillati</taxon>
        <taxon>Actinomycetota</taxon>
        <taxon>Actinomycetes</taxon>
        <taxon>Pseudonocardiales</taxon>
        <taxon>Pseudonocardiaceae</taxon>
        <taxon>Saccharopolyspora</taxon>
    </lineage>
</organism>
<evidence type="ECO:0000313" key="3">
    <source>
        <dbReference type="Proteomes" id="UP000316184"/>
    </source>
</evidence>
<accession>A0A561VA85</accession>
<feature type="region of interest" description="Disordered" evidence="1">
    <location>
        <begin position="671"/>
        <end position="699"/>
    </location>
</feature>
<comment type="caution">
    <text evidence="2">The sequence shown here is derived from an EMBL/GenBank/DDBJ whole genome shotgun (WGS) entry which is preliminary data.</text>
</comment>
<feature type="compositionally biased region" description="Gly residues" evidence="1">
    <location>
        <begin position="498"/>
        <end position="514"/>
    </location>
</feature>
<feature type="compositionally biased region" description="Pro residues" evidence="1">
    <location>
        <begin position="352"/>
        <end position="394"/>
    </location>
</feature>
<keyword evidence="3" id="KW-1185">Reference proteome</keyword>
<feature type="compositionally biased region" description="Polar residues" evidence="1">
    <location>
        <begin position="807"/>
        <end position="817"/>
    </location>
</feature>
<feature type="compositionally biased region" description="Gly residues" evidence="1">
    <location>
        <begin position="605"/>
        <end position="637"/>
    </location>
</feature>
<feature type="compositionally biased region" description="Gly residues" evidence="1">
    <location>
        <begin position="762"/>
        <end position="771"/>
    </location>
</feature>